<evidence type="ECO:0000256" key="2">
    <source>
        <dbReference type="ARBA" id="ARBA00022771"/>
    </source>
</evidence>
<dbReference type="PROSITE" id="PS50178">
    <property type="entry name" value="ZF_FYVE"/>
    <property type="match status" value="1"/>
</dbReference>
<dbReference type="InterPro" id="IPR052727">
    <property type="entry name" value="Rab4/Rab5_effector"/>
</dbReference>
<keyword evidence="3" id="KW-0862">Zinc</keyword>
<evidence type="ECO:0008006" key="10">
    <source>
        <dbReference type="Google" id="ProtNLM"/>
    </source>
</evidence>
<dbReference type="InterPro" id="IPR000306">
    <property type="entry name" value="Znf_FYVE"/>
</dbReference>
<dbReference type="InterPro" id="IPR001841">
    <property type="entry name" value="Znf_RING"/>
</dbReference>
<dbReference type="Proteomes" id="UP000481153">
    <property type="component" value="Unassembled WGS sequence"/>
</dbReference>
<dbReference type="SUPFAM" id="SSF57903">
    <property type="entry name" value="FYVE/PHD zinc finger"/>
    <property type="match status" value="1"/>
</dbReference>
<keyword evidence="2 4" id="KW-0863">Zinc-finger</keyword>
<dbReference type="AlphaFoldDB" id="A0A6G0W7H7"/>
<dbReference type="VEuPathDB" id="FungiDB:AeMF1_011097"/>
<proteinExistence type="predicted"/>
<dbReference type="InterPro" id="IPR017455">
    <property type="entry name" value="Znf_FYVE-rel"/>
</dbReference>
<dbReference type="InterPro" id="IPR023393">
    <property type="entry name" value="START-like_dom_sf"/>
</dbReference>
<keyword evidence="1" id="KW-0479">Metal-binding</keyword>
<feature type="region of interest" description="Disordered" evidence="5">
    <location>
        <begin position="192"/>
        <end position="211"/>
    </location>
</feature>
<dbReference type="InterPro" id="IPR013083">
    <property type="entry name" value="Znf_RING/FYVE/PHD"/>
</dbReference>
<evidence type="ECO:0000256" key="3">
    <source>
        <dbReference type="ARBA" id="ARBA00022833"/>
    </source>
</evidence>
<sequence>MGLGQVSDPKRDQIPRLLFGGAPTPNYNARWPRRVRDCRNVGESPVLSEFQETAWTYPHDGVSHLYVETDRPGVLQVNRLIQVDVAGTAPSWILNFIQLKRMRNLKKMDRFFQEQRLSAQTFLSHRNLIPKSSRSRCFLCQSAFSVLQPKSQCQKCGQVMCRSCVKTWNLHISGFDTKVTVCAACTLVPPPPTTSTKRRGKSTGRAASLLS</sequence>
<evidence type="ECO:0000313" key="8">
    <source>
        <dbReference type="EMBL" id="KAF0723059.1"/>
    </source>
</evidence>
<comment type="caution">
    <text evidence="8">The sequence shown here is derived from an EMBL/GenBank/DDBJ whole genome shotgun (WGS) entry which is preliminary data.</text>
</comment>
<dbReference type="EMBL" id="VJMJ01000317">
    <property type="protein sequence ID" value="KAF0723059.1"/>
    <property type="molecule type" value="Genomic_DNA"/>
</dbReference>
<dbReference type="PANTHER" id="PTHR13510:SF44">
    <property type="entry name" value="RABENOSYN-5"/>
    <property type="match status" value="1"/>
</dbReference>
<reference evidence="8 9" key="1">
    <citation type="submission" date="2019-07" db="EMBL/GenBank/DDBJ databases">
        <title>Genomics analysis of Aphanomyces spp. identifies a new class of oomycete effector associated with host adaptation.</title>
        <authorList>
            <person name="Gaulin E."/>
        </authorList>
    </citation>
    <scope>NUCLEOTIDE SEQUENCE [LARGE SCALE GENOMIC DNA]</scope>
    <source>
        <strain evidence="8 9">ATCC 201684</strain>
    </source>
</reference>
<feature type="domain" description="RING-type" evidence="6">
    <location>
        <begin position="137"/>
        <end position="186"/>
    </location>
</feature>
<evidence type="ECO:0000256" key="5">
    <source>
        <dbReference type="SAM" id="MobiDB-lite"/>
    </source>
</evidence>
<evidence type="ECO:0000256" key="4">
    <source>
        <dbReference type="PROSITE-ProRule" id="PRU00175"/>
    </source>
</evidence>
<feature type="domain" description="FYVE-type" evidence="7">
    <location>
        <begin position="131"/>
        <end position="185"/>
    </location>
</feature>
<dbReference type="Gene3D" id="3.30.40.10">
    <property type="entry name" value="Zinc/RING finger domain, C3HC4 (zinc finger)"/>
    <property type="match status" value="1"/>
</dbReference>
<dbReference type="InterPro" id="IPR011011">
    <property type="entry name" value="Znf_FYVE_PHD"/>
</dbReference>
<protein>
    <recommendedName>
        <fullName evidence="10">FYVE-type domain-containing protein</fullName>
    </recommendedName>
</protein>
<evidence type="ECO:0000259" key="6">
    <source>
        <dbReference type="PROSITE" id="PS50089"/>
    </source>
</evidence>
<dbReference type="GO" id="GO:0008270">
    <property type="term" value="F:zinc ion binding"/>
    <property type="evidence" value="ECO:0007669"/>
    <property type="project" value="UniProtKB-KW"/>
</dbReference>
<dbReference type="PANTHER" id="PTHR13510">
    <property type="entry name" value="FYVE-FINGER-CONTAINING RAB5 EFFECTOR PROTEIN RABENOSYN-5-RELATED"/>
    <property type="match status" value="1"/>
</dbReference>
<accession>A0A6G0W7H7</accession>
<dbReference type="PROSITE" id="PS50089">
    <property type="entry name" value="ZF_RING_2"/>
    <property type="match status" value="1"/>
</dbReference>
<evidence type="ECO:0000259" key="7">
    <source>
        <dbReference type="PROSITE" id="PS50178"/>
    </source>
</evidence>
<dbReference type="Pfam" id="PF01363">
    <property type="entry name" value="FYVE"/>
    <property type="match status" value="1"/>
</dbReference>
<organism evidence="8 9">
    <name type="scientific">Aphanomyces euteiches</name>
    <dbReference type="NCBI Taxonomy" id="100861"/>
    <lineage>
        <taxon>Eukaryota</taxon>
        <taxon>Sar</taxon>
        <taxon>Stramenopiles</taxon>
        <taxon>Oomycota</taxon>
        <taxon>Saprolegniomycetes</taxon>
        <taxon>Saprolegniales</taxon>
        <taxon>Verrucalvaceae</taxon>
        <taxon>Aphanomyces</taxon>
    </lineage>
</organism>
<keyword evidence="9" id="KW-1185">Reference proteome</keyword>
<dbReference type="SMART" id="SM00064">
    <property type="entry name" value="FYVE"/>
    <property type="match status" value="1"/>
</dbReference>
<name>A0A6G0W7H7_9STRA</name>
<evidence type="ECO:0000313" key="9">
    <source>
        <dbReference type="Proteomes" id="UP000481153"/>
    </source>
</evidence>
<evidence type="ECO:0000256" key="1">
    <source>
        <dbReference type="ARBA" id="ARBA00022723"/>
    </source>
</evidence>
<gene>
    <name evidence="8" type="ORF">Ae201684_017930</name>
</gene>
<dbReference type="Gene3D" id="3.30.530.20">
    <property type="match status" value="1"/>
</dbReference>
<dbReference type="CDD" id="cd00065">
    <property type="entry name" value="FYVE_like_SF"/>
    <property type="match status" value="1"/>
</dbReference>